<dbReference type="Proteomes" id="UP000003835">
    <property type="component" value="Unassembled WGS sequence"/>
</dbReference>
<dbReference type="Gene3D" id="3.30.1330.80">
    <property type="entry name" value="Hypothetical protein, similar to alpha- acetolactate decarboxylase, domain 2"/>
    <property type="match status" value="1"/>
</dbReference>
<feature type="domain" description="PPC" evidence="1">
    <location>
        <begin position="1"/>
        <end position="129"/>
    </location>
</feature>
<dbReference type="InterPro" id="IPR005175">
    <property type="entry name" value="PPC_dom"/>
</dbReference>
<keyword evidence="3" id="KW-1185">Reference proteome</keyword>
<dbReference type="PROSITE" id="PS51742">
    <property type="entry name" value="PPC"/>
    <property type="match status" value="1"/>
</dbReference>
<dbReference type="HOGENOM" id="CLU_114051_3_1_3"/>
<evidence type="ECO:0000259" key="1">
    <source>
        <dbReference type="PROSITE" id="PS51742"/>
    </source>
</evidence>
<dbReference type="STRING" id="118168.MC7420_2001"/>
<dbReference type="eggNOG" id="COG1661">
    <property type="taxonomic scope" value="Bacteria"/>
</dbReference>
<accession>B4VMB7</accession>
<dbReference type="Pfam" id="PF03479">
    <property type="entry name" value="PCC"/>
    <property type="match status" value="1"/>
</dbReference>
<dbReference type="RefSeq" id="WP_006099955.1">
    <property type="nucleotide sequence ID" value="NZ_DS989845.1"/>
</dbReference>
<dbReference type="EMBL" id="DS989845">
    <property type="protein sequence ID" value="EDX76998.1"/>
    <property type="molecule type" value="Genomic_DNA"/>
</dbReference>
<name>B4VMB7_9CYAN</name>
<protein>
    <submittedName>
        <fullName evidence="2">Conserved domain protein</fullName>
    </submittedName>
</protein>
<dbReference type="SUPFAM" id="SSF117856">
    <property type="entry name" value="AF0104/ALDC/Ptd012-like"/>
    <property type="match status" value="1"/>
</dbReference>
<evidence type="ECO:0000313" key="3">
    <source>
        <dbReference type="Proteomes" id="UP000003835"/>
    </source>
</evidence>
<dbReference type="PANTHER" id="PTHR34988:SF1">
    <property type="entry name" value="DNA-BINDING PROTEIN"/>
    <property type="match status" value="1"/>
</dbReference>
<evidence type="ECO:0000313" key="2">
    <source>
        <dbReference type="EMBL" id="EDX76998.1"/>
    </source>
</evidence>
<organism evidence="2 3">
    <name type="scientific">Coleofasciculus chthonoplastes PCC 7420</name>
    <dbReference type="NCBI Taxonomy" id="118168"/>
    <lineage>
        <taxon>Bacteria</taxon>
        <taxon>Bacillati</taxon>
        <taxon>Cyanobacteriota</taxon>
        <taxon>Cyanophyceae</taxon>
        <taxon>Coleofasciculales</taxon>
        <taxon>Coleofasciculaceae</taxon>
        <taxon>Coleofasciculus</taxon>
    </lineage>
</organism>
<dbReference type="PANTHER" id="PTHR34988">
    <property type="entry name" value="PROTEIN, PUTATIVE-RELATED"/>
    <property type="match status" value="1"/>
</dbReference>
<sequence length="131" mass="14613">MQIFAIRLKPNDDLKVSLGHFVKQHQIEAGFMITAVGSLKQATLRFAGQNYAQAFKRRFEIVSLVGTLSIHGIHLHLALSDKKGKTIGGHLLEGCIIYTTAEIIMGVSDNLIFLRTMDETTGYKELEIKLK</sequence>
<dbReference type="CDD" id="cd11378">
    <property type="entry name" value="DUF296"/>
    <property type="match status" value="1"/>
</dbReference>
<dbReference type="OrthoDB" id="552202at2"/>
<dbReference type="AlphaFoldDB" id="B4VMB7"/>
<proteinExistence type="predicted"/>
<gene>
    <name evidence="2" type="ORF">MC7420_2001</name>
</gene>
<reference evidence="2 3" key="1">
    <citation type="submission" date="2008-07" db="EMBL/GenBank/DDBJ databases">
        <authorList>
            <person name="Tandeau de Marsac N."/>
            <person name="Ferriera S."/>
            <person name="Johnson J."/>
            <person name="Kravitz S."/>
            <person name="Beeson K."/>
            <person name="Sutton G."/>
            <person name="Rogers Y.-H."/>
            <person name="Friedman R."/>
            <person name="Frazier M."/>
            <person name="Venter J.C."/>
        </authorList>
    </citation>
    <scope>NUCLEOTIDE SEQUENCE [LARGE SCALE GENOMIC DNA]</scope>
    <source>
        <strain evidence="2 3">PCC 7420</strain>
    </source>
</reference>